<sequence length="115" mass="13478">MDENIKYLLSRLGGCWITIDINFPSIDQSDPFSQLHTNEVINDYCQFKGIQTYPFESVVFAKSFFEKLGFFVEQHCFREVLLEMVAPYHRNISKDELENEVGSHILFVMRCKSTL</sequence>
<keyword evidence="2" id="KW-1185">Reference proteome</keyword>
<gene>
    <name evidence="1" type="ORF">CSSPJE1EN2_LOCUS17288</name>
</gene>
<proteinExistence type="predicted"/>
<dbReference type="Proteomes" id="UP001497522">
    <property type="component" value="Chromosome 4"/>
</dbReference>
<dbReference type="EMBL" id="OZ023705">
    <property type="protein sequence ID" value="CAK9875039.1"/>
    <property type="molecule type" value="Genomic_DNA"/>
</dbReference>
<evidence type="ECO:0000313" key="2">
    <source>
        <dbReference type="Proteomes" id="UP001497522"/>
    </source>
</evidence>
<protein>
    <submittedName>
        <fullName evidence="1">Uncharacterized protein</fullName>
    </submittedName>
</protein>
<name>A0ABP1BHG1_9BRYO</name>
<evidence type="ECO:0000313" key="1">
    <source>
        <dbReference type="EMBL" id="CAK9875039.1"/>
    </source>
</evidence>
<organism evidence="1 2">
    <name type="scientific">Sphagnum jensenii</name>
    <dbReference type="NCBI Taxonomy" id="128206"/>
    <lineage>
        <taxon>Eukaryota</taxon>
        <taxon>Viridiplantae</taxon>
        <taxon>Streptophyta</taxon>
        <taxon>Embryophyta</taxon>
        <taxon>Bryophyta</taxon>
        <taxon>Sphagnophytina</taxon>
        <taxon>Sphagnopsida</taxon>
        <taxon>Sphagnales</taxon>
        <taxon>Sphagnaceae</taxon>
        <taxon>Sphagnum</taxon>
    </lineage>
</organism>
<accession>A0ABP1BHG1</accession>
<reference evidence="1" key="1">
    <citation type="submission" date="2024-03" db="EMBL/GenBank/DDBJ databases">
        <authorList>
            <consortium name="ELIXIR-Norway"/>
            <consortium name="Elixir Norway"/>
        </authorList>
    </citation>
    <scope>NUCLEOTIDE SEQUENCE</scope>
</reference>